<accession>A0AAU9ESE3</accession>
<evidence type="ECO:0000313" key="2">
    <source>
        <dbReference type="EMBL" id="BEQ14680.1"/>
    </source>
</evidence>
<protein>
    <submittedName>
        <fullName evidence="2">Uncharacterized protein</fullName>
    </submittedName>
</protein>
<organism evidence="2 3">
    <name type="scientific">Desulfoferula mesophila</name>
    <dbReference type="NCBI Taxonomy" id="3058419"/>
    <lineage>
        <taxon>Bacteria</taxon>
        <taxon>Pseudomonadati</taxon>
        <taxon>Thermodesulfobacteriota</taxon>
        <taxon>Desulfarculia</taxon>
        <taxon>Desulfarculales</taxon>
        <taxon>Desulfarculaceae</taxon>
        <taxon>Desulfoferula</taxon>
    </lineage>
</organism>
<dbReference type="AlphaFoldDB" id="A0AAU9ESE3"/>
<keyword evidence="3" id="KW-1185">Reference proteome</keyword>
<evidence type="ECO:0000313" key="3">
    <source>
        <dbReference type="Proteomes" id="UP001366166"/>
    </source>
</evidence>
<dbReference type="KEGG" id="dmp:FAK_17460"/>
<sequence length="109" mass="12061">MWQYCQQSIGARKTAATRTGAGAEALLKENTDFICPGGRQQVIYQIRKLVVPNAPKRVKFWAGDKLGAIANRVIAVAWDGQTLYRYKAPPQEAASSQEEIDGSTGQRRH</sequence>
<feature type="region of interest" description="Disordered" evidence="1">
    <location>
        <begin position="88"/>
        <end position="109"/>
    </location>
</feature>
<gene>
    <name evidence="2" type="ORF">FAK_17460</name>
</gene>
<evidence type="ECO:0000256" key="1">
    <source>
        <dbReference type="SAM" id="MobiDB-lite"/>
    </source>
</evidence>
<dbReference type="EMBL" id="AP028679">
    <property type="protein sequence ID" value="BEQ14680.1"/>
    <property type="molecule type" value="Genomic_DNA"/>
</dbReference>
<dbReference type="Proteomes" id="UP001366166">
    <property type="component" value="Chromosome"/>
</dbReference>
<proteinExistence type="predicted"/>
<name>A0AAU9ESE3_9BACT</name>
<reference evidence="3" key="1">
    <citation type="journal article" date="2023" name="Arch. Microbiol.">
        <title>Desulfoferula mesophilus gen. nov. sp. nov., a mesophilic sulfate-reducing bacterium isolated from a brackish lake sediment.</title>
        <authorList>
            <person name="Watanabe T."/>
            <person name="Yabe T."/>
            <person name="Tsuji J.M."/>
            <person name="Fukui M."/>
        </authorList>
    </citation>
    <scope>NUCLEOTIDE SEQUENCE [LARGE SCALE GENOMIC DNA]</scope>
    <source>
        <strain evidence="3">12FAK</strain>
    </source>
</reference>